<accession>A0A072VUS4</accession>
<dbReference type="Proteomes" id="UP000002051">
    <property type="component" value="Unassembled WGS sequence"/>
</dbReference>
<gene>
    <name evidence="1" type="ordered locus">MTR_1g055200</name>
</gene>
<evidence type="ECO:0000313" key="3">
    <source>
        <dbReference type="Proteomes" id="UP000002051"/>
    </source>
</evidence>
<dbReference type="EnsemblPlants" id="KEH41840">
    <property type="protein sequence ID" value="KEH41840"/>
    <property type="gene ID" value="MTR_1g055200"/>
</dbReference>
<reference evidence="1 3" key="2">
    <citation type="journal article" date="2014" name="BMC Genomics">
        <title>An improved genome release (version Mt4.0) for the model legume Medicago truncatula.</title>
        <authorList>
            <person name="Tang H."/>
            <person name="Krishnakumar V."/>
            <person name="Bidwell S."/>
            <person name="Rosen B."/>
            <person name="Chan A."/>
            <person name="Zhou S."/>
            <person name="Gentzbittel L."/>
            <person name="Childs K.L."/>
            <person name="Yandell M."/>
            <person name="Gundlach H."/>
            <person name="Mayer K.F."/>
            <person name="Schwartz D.C."/>
            <person name="Town C.D."/>
        </authorList>
    </citation>
    <scope>GENOME REANNOTATION</scope>
    <source>
        <strain evidence="1">A17</strain>
        <strain evidence="2 3">cv. Jemalong A17</strain>
    </source>
</reference>
<organism evidence="1 3">
    <name type="scientific">Medicago truncatula</name>
    <name type="common">Barrel medic</name>
    <name type="synonym">Medicago tribuloides</name>
    <dbReference type="NCBI Taxonomy" id="3880"/>
    <lineage>
        <taxon>Eukaryota</taxon>
        <taxon>Viridiplantae</taxon>
        <taxon>Streptophyta</taxon>
        <taxon>Embryophyta</taxon>
        <taxon>Tracheophyta</taxon>
        <taxon>Spermatophyta</taxon>
        <taxon>Magnoliopsida</taxon>
        <taxon>eudicotyledons</taxon>
        <taxon>Gunneridae</taxon>
        <taxon>Pentapetalae</taxon>
        <taxon>rosids</taxon>
        <taxon>fabids</taxon>
        <taxon>Fabales</taxon>
        <taxon>Fabaceae</taxon>
        <taxon>Papilionoideae</taxon>
        <taxon>50 kb inversion clade</taxon>
        <taxon>NPAAA clade</taxon>
        <taxon>Hologalegina</taxon>
        <taxon>IRL clade</taxon>
        <taxon>Trifolieae</taxon>
        <taxon>Medicago</taxon>
    </lineage>
</organism>
<evidence type="ECO:0000313" key="2">
    <source>
        <dbReference type="EnsemblPlants" id="KEH41840"/>
    </source>
</evidence>
<dbReference type="EMBL" id="CM001217">
    <property type="protein sequence ID" value="KEH41840.1"/>
    <property type="molecule type" value="Genomic_DNA"/>
</dbReference>
<dbReference type="AlphaFoldDB" id="A0A072VUS4"/>
<proteinExistence type="predicted"/>
<evidence type="ECO:0000313" key="1">
    <source>
        <dbReference type="EMBL" id="KEH41840.1"/>
    </source>
</evidence>
<keyword evidence="3" id="KW-1185">Reference proteome</keyword>
<dbReference type="HOGENOM" id="CLU_2240543_0_0_1"/>
<reference evidence="1 3" key="1">
    <citation type="journal article" date="2011" name="Nature">
        <title>The Medicago genome provides insight into the evolution of rhizobial symbioses.</title>
        <authorList>
            <person name="Young N.D."/>
            <person name="Debelle F."/>
            <person name="Oldroyd G.E."/>
            <person name="Geurts R."/>
            <person name="Cannon S.B."/>
            <person name="Udvardi M.K."/>
            <person name="Benedito V.A."/>
            <person name="Mayer K.F."/>
            <person name="Gouzy J."/>
            <person name="Schoof H."/>
            <person name="Van de Peer Y."/>
            <person name="Proost S."/>
            <person name="Cook D.R."/>
            <person name="Meyers B.C."/>
            <person name="Spannagl M."/>
            <person name="Cheung F."/>
            <person name="De Mita S."/>
            <person name="Krishnakumar V."/>
            <person name="Gundlach H."/>
            <person name="Zhou S."/>
            <person name="Mudge J."/>
            <person name="Bharti A.K."/>
            <person name="Murray J.D."/>
            <person name="Naoumkina M.A."/>
            <person name="Rosen B."/>
            <person name="Silverstein K.A."/>
            <person name="Tang H."/>
            <person name="Rombauts S."/>
            <person name="Zhao P.X."/>
            <person name="Zhou P."/>
            <person name="Barbe V."/>
            <person name="Bardou P."/>
            <person name="Bechner M."/>
            <person name="Bellec A."/>
            <person name="Berger A."/>
            <person name="Berges H."/>
            <person name="Bidwell S."/>
            <person name="Bisseling T."/>
            <person name="Choisne N."/>
            <person name="Couloux A."/>
            <person name="Denny R."/>
            <person name="Deshpande S."/>
            <person name="Dai X."/>
            <person name="Doyle J.J."/>
            <person name="Dudez A.M."/>
            <person name="Farmer A.D."/>
            <person name="Fouteau S."/>
            <person name="Franken C."/>
            <person name="Gibelin C."/>
            <person name="Gish J."/>
            <person name="Goldstein S."/>
            <person name="Gonzalez A.J."/>
            <person name="Green P.J."/>
            <person name="Hallab A."/>
            <person name="Hartog M."/>
            <person name="Hua A."/>
            <person name="Humphray S.J."/>
            <person name="Jeong D.H."/>
            <person name="Jing Y."/>
            <person name="Jocker A."/>
            <person name="Kenton S.M."/>
            <person name="Kim D.J."/>
            <person name="Klee K."/>
            <person name="Lai H."/>
            <person name="Lang C."/>
            <person name="Lin S."/>
            <person name="Macmil S.L."/>
            <person name="Magdelenat G."/>
            <person name="Matthews L."/>
            <person name="McCorrison J."/>
            <person name="Monaghan E.L."/>
            <person name="Mun J.H."/>
            <person name="Najar F.Z."/>
            <person name="Nicholson C."/>
            <person name="Noirot C."/>
            <person name="O'Bleness M."/>
            <person name="Paule C.R."/>
            <person name="Poulain J."/>
            <person name="Prion F."/>
            <person name="Qin B."/>
            <person name="Qu C."/>
            <person name="Retzel E.F."/>
            <person name="Riddle C."/>
            <person name="Sallet E."/>
            <person name="Samain S."/>
            <person name="Samson N."/>
            <person name="Sanders I."/>
            <person name="Saurat O."/>
            <person name="Scarpelli C."/>
            <person name="Schiex T."/>
            <person name="Segurens B."/>
            <person name="Severin A.J."/>
            <person name="Sherrier D.J."/>
            <person name="Shi R."/>
            <person name="Sims S."/>
            <person name="Singer S.R."/>
            <person name="Sinharoy S."/>
            <person name="Sterck L."/>
            <person name="Viollet A."/>
            <person name="Wang B.B."/>
            <person name="Wang K."/>
            <person name="Wang M."/>
            <person name="Wang X."/>
            <person name="Warfsmann J."/>
            <person name="Weissenbach J."/>
            <person name="White D.D."/>
            <person name="White J.D."/>
            <person name="Wiley G.B."/>
            <person name="Wincker P."/>
            <person name="Xing Y."/>
            <person name="Yang L."/>
            <person name="Yao Z."/>
            <person name="Ying F."/>
            <person name="Zhai J."/>
            <person name="Zhou L."/>
            <person name="Zuber A."/>
            <person name="Denarie J."/>
            <person name="Dixon R.A."/>
            <person name="May G.D."/>
            <person name="Schwartz D.C."/>
            <person name="Rogers J."/>
            <person name="Quetier F."/>
            <person name="Town C.D."/>
            <person name="Roe B.A."/>
        </authorList>
    </citation>
    <scope>NUCLEOTIDE SEQUENCE [LARGE SCALE GENOMIC DNA]</scope>
    <source>
        <strain evidence="1">A17</strain>
        <strain evidence="2 3">cv. Jemalong A17</strain>
    </source>
</reference>
<sequence>MSINQGSCRGFILLYSNPKIYLWNTSTRVHRQIPSLPPNHSRLPSYGFGYDESTDDYLVVSVSYDYIPSSYDVISHLAIFHFKGKKTFRDFLVYEFLGAVKLIYG</sequence>
<name>A0A072VUS4_MEDTR</name>
<reference evidence="2" key="3">
    <citation type="submission" date="2015-04" db="UniProtKB">
        <authorList>
            <consortium name="EnsemblPlants"/>
        </authorList>
    </citation>
    <scope>IDENTIFICATION</scope>
    <source>
        <strain evidence="2">cv. Jemalong A17</strain>
    </source>
</reference>
<protein>
    <submittedName>
        <fullName evidence="1">Galactose oxidase, putative</fullName>
    </submittedName>
</protein>